<evidence type="ECO:0000313" key="2">
    <source>
        <dbReference type="Proteomes" id="UP001151760"/>
    </source>
</evidence>
<gene>
    <name evidence="1" type="ORF">Tco_0952709</name>
</gene>
<name>A0ABQ5E3C7_9ASTR</name>
<comment type="caution">
    <text evidence="1">The sequence shown here is derived from an EMBL/GenBank/DDBJ whole genome shotgun (WGS) entry which is preliminary data.</text>
</comment>
<evidence type="ECO:0000313" key="1">
    <source>
        <dbReference type="EMBL" id="GJT43994.1"/>
    </source>
</evidence>
<organism evidence="1 2">
    <name type="scientific">Tanacetum coccineum</name>
    <dbReference type="NCBI Taxonomy" id="301880"/>
    <lineage>
        <taxon>Eukaryota</taxon>
        <taxon>Viridiplantae</taxon>
        <taxon>Streptophyta</taxon>
        <taxon>Embryophyta</taxon>
        <taxon>Tracheophyta</taxon>
        <taxon>Spermatophyta</taxon>
        <taxon>Magnoliopsida</taxon>
        <taxon>eudicotyledons</taxon>
        <taxon>Gunneridae</taxon>
        <taxon>Pentapetalae</taxon>
        <taxon>asterids</taxon>
        <taxon>campanulids</taxon>
        <taxon>Asterales</taxon>
        <taxon>Asteraceae</taxon>
        <taxon>Asteroideae</taxon>
        <taxon>Anthemideae</taxon>
        <taxon>Anthemidinae</taxon>
        <taxon>Tanacetum</taxon>
    </lineage>
</organism>
<dbReference type="EMBL" id="BQNB010015776">
    <property type="protein sequence ID" value="GJT43994.1"/>
    <property type="molecule type" value="Genomic_DNA"/>
</dbReference>
<accession>A0ABQ5E3C7</accession>
<protein>
    <submittedName>
        <fullName evidence="1">Uncharacterized protein</fullName>
    </submittedName>
</protein>
<reference evidence="1" key="2">
    <citation type="submission" date="2022-01" db="EMBL/GenBank/DDBJ databases">
        <authorList>
            <person name="Yamashiro T."/>
            <person name="Shiraishi A."/>
            <person name="Satake H."/>
            <person name="Nakayama K."/>
        </authorList>
    </citation>
    <scope>NUCLEOTIDE SEQUENCE</scope>
</reference>
<proteinExistence type="predicted"/>
<sequence length="54" mass="6094">MHMGDGKTWYGVPRDAAMSFKDVVRVHGLDEKDKILFHPNGLSEDGTMALRAYE</sequence>
<keyword evidence="2" id="KW-1185">Reference proteome</keyword>
<feature type="non-terminal residue" evidence="1">
    <location>
        <position position="54"/>
    </location>
</feature>
<dbReference type="Gene3D" id="2.60.120.650">
    <property type="entry name" value="Cupin"/>
    <property type="match status" value="1"/>
</dbReference>
<dbReference type="Proteomes" id="UP001151760">
    <property type="component" value="Unassembled WGS sequence"/>
</dbReference>
<reference evidence="1" key="1">
    <citation type="journal article" date="2022" name="Int. J. Mol. Sci.">
        <title>Draft Genome of Tanacetum Coccineum: Genomic Comparison of Closely Related Tanacetum-Family Plants.</title>
        <authorList>
            <person name="Yamashiro T."/>
            <person name="Shiraishi A."/>
            <person name="Nakayama K."/>
            <person name="Satake H."/>
        </authorList>
    </citation>
    <scope>NUCLEOTIDE SEQUENCE</scope>
</reference>